<dbReference type="OrthoDB" id="9809780at2"/>
<proteinExistence type="predicted"/>
<evidence type="ECO:0000313" key="3">
    <source>
        <dbReference type="EMBL" id="OYQ44397.1"/>
    </source>
</evidence>
<dbReference type="CDD" id="cd02258">
    <property type="entry name" value="Peptidase_C25_N"/>
    <property type="match status" value="1"/>
</dbReference>
<sequence length="1280" mass="142404">MRTFLVIFLVVSIRLFGQTNGSISIIWSEPKFNAATGKLINPLSFDATHYVYDAEEHIIEYAQILKDIRSGSYDVELTNVVTAPLSSIQLSTLGQVKLPNNFNANFFISKSRNQTKARIKVNAVARINGAAVRLESFSYNLRPKQEVQERAQASFTGIQNSVLTSGNWYKFAIEKSGLYKISRSFLQQLGINVNQIDPRQIRLFGNGGRMLPLRNNVDYPTDLAENAIFVAGESDGKFDATDYILFYGEGVDNWSLENVTHNNLYATETYYYITVSGQGKRISTFVEPEQAATTTFDSYDAYLYHEKDLVNVARLGRRWFGEDFTVENERSFEFELPELVAGTEARITVSACASAFTATKFNFLVNGAAGTTINLSALTIANSTTIQGFAGNSTFTVPATQNMIVDVEFDNNGVPGSRGFLDYIIVRAKARLAGNNTSYRFWVDNLPTAEPVAQFNITNSSGIEQIWDITDIYNVKAISNAAAQNTLSFKFETANSPRFLVVDEQNFLTPRRLSNSKVVNQNLKGTIFNSQSAAFTDIDYIIITPKLFASEAERLANFHRLQSGLNVKVVELEPIFNEFGGGKQDIGAIRNFIRYVYHNASSPENRLKYLCLFGDASYDPLNRTRNNTNFVPIFHAVDPFSLSSSFISDDFFVLLDDSEGNMNPAAATGLDVAVGRMPVNSLAQAAEMVNKVIEYYDFKSYGRWRNNFVLISDDVDAATEARLQRGIDELAADIVAAKPFVNVTKIHTDSYIQESSAGGDRYPKARTDFVNEFGKGALVFNYFGHGGEDGLAHERILEKTDVQNLTNRYKYPLFVTITCEFTRFDNPGRPTAGEFMYWNPAGGAISLLTTTRQITIDAGQQINEEIASNLYGYGTNDLSSIAEALRNSKNDSSSNPLMVFYIGDPALELAIPKPTIVLTQVNDTPIQNGIVDLQALSKVKLTGEIRDETGNTLLSNYIGDASITVYDKDIERSTLANDGTTNSSGQLIILDYMNLGETIFRGNASVTAGRFDVEFIVPRDIRVPVGNGRISFYAKRTGQAIDQTGVNTAIRVGGINPNPPVDNTPPQVRLFMNDETFVNGGITNESPFLLAIFEDENGINTASGIGHDIIAILDNDESKPFIMNDYYESDENNYARGRLRFPFTNLEPGLHTIKVTAWDVYNNPVSGEIQFVVVGDESLTLKNVLNYPNPFVNYTEFWFTHNRPFEDLDVQVQVMTITGKVVWTRNQVINTEGFLSRSITWDGRDDFGDKIGKGTYIYKLTVRSKATGKTSEKIEKLVIL</sequence>
<dbReference type="EMBL" id="NOXX01000191">
    <property type="protein sequence ID" value="OYQ44397.1"/>
    <property type="molecule type" value="Genomic_DNA"/>
</dbReference>
<dbReference type="SUPFAM" id="SSF52129">
    <property type="entry name" value="Caspase-like"/>
    <property type="match status" value="1"/>
</dbReference>
<dbReference type="InterPro" id="IPR001769">
    <property type="entry name" value="Gingipain"/>
</dbReference>
<comment type="caution">
    <text evidence="3">The sequence shown here is derived from an EMBL/GenBank/DDBJ whole genome shotgun (WGS) entry which is preliminary data.</text>
</comment>
<accession>A0A255ZS63</accession>
<dbReference type="NCBIfam" id="NF033707">
    <property type="entry name" value="T9SS_sortase"/>
    <property type="match status" value="1"/>
</dbReference>
<dbReference type="InterPro" id="IPR029031">
    <property type="entry name" value="Gingipain_N_sf"/>
</dbReference>
<dbReference type="AlphaFoldDB" id="A0A255ZS63"/>
<organism evidence="3 4">
    <name type="scientific">Flavobacterium aurantiibacter</name>
    <dbReference type="NCBI Taxonomy" id="2023067"/>
    <lineage>
        <taxon>Bacteria</taxon>
        <taxon>Pseudomonadati</taxon>
        <taxon>Bacteroidota</taxon>
        <taxon>Flavobacteriia</taxon>
        <taxon>Flavobacteriales</taxon>
        <taxon>Flavobacteriaceae</taxon>
        <taxon>Flavobacterium</taxon>
    </lineage>
</organism>
<dbReference type="RefSeq" id="WP_094486154.1">
    <property type="nucleotide sequence ID" value="NZ_NOXX01000191.1"/>
</dbReference>
<dbReference type="Gene3D" id="2.60.40.4070">
    <property type="match status" value="1"/>
</dbReference>
<feature type="domain" description="Gingipain" evidence="2">
    <location>
        <begin position="540"/>
        <end position="909"/>
    </location>
</feature>
<gene>
    <name evidence="3" type="ORF">CHX27_07540</name>
</gene>
<dbReference type="GO" id="GO:0008234">
    <property type="term" value="F:cysteine-type peptidase activity"/>
    <property type="evidence" value="ECO:0007669"/>
    <property type="project" value="InterPro"/>
</dbReference>
<dbReference type="Gene3D" id="3.40.50.10390">
    <property type="entry name" value="Gingipain r, domain 1"/>
    <property type="match status" value="1"/>
</dbReference>
<name>A0A255ZS63_9FLAO</name>
<evidence type="ECO:0000256" key="1">
    <source>
        <dbReference type="ARBA" id="ARBA00022729"/>
    </source>
</evidence>
<dbReference type="GO" id="GO:0006508">
    <property type="term" value="P:proteolysis"/>
    <property type="evidence" value="ECO:0007669"/>
    <property type="project" value="InterPro"/>
</dbReference>
<dbReference type="InterPro" id="IPR029030">
    <property type="entry name" value="Caspase-like_dom_sf"/>
</dbReference>
<evidence type="ECO:0000259" key="2">
    <source>
        <dbReference type="Pfam" id="PF01364"/>
    </source>
</evidence>
<keyword evidence="1" id="KW-0732">Signal</keyword>
<evidence type="ECO:0000313" key="4">
    <source>
        <dbReference type="Proteomes" id="UP000216035"/>
    </source>
</evidence>
<keyword evidence="4" id="KW-1185">Reference proteome</keyword>
<dbReference type="Proteomes" id="UP000216035">
    <property type="component" value="Unassembled WGS sequence"/>
</dbReference>
<dbReference type="Gene3D" id="3.40.50.1460">
    <property type="match status" value="1"/>
</dbReference>
<protein>
    <submittedName>
        <fullName evidence="3">Peptidase C25</fullName>
    </submittedName>
</protein>
<dbReference type="Pfam" id="PF01364">
    <property type="entry name" value="Peptidase_C25"/>
    <property type="match status" value="1"/>
</dbReference>
<reference evidence="3 4" key="1">
    <citation type="submission" date="2017-07" db="EMBL/GenBank/DDBJ databases">
        <title>Flavobacterium cyanobacteriorum sp. nov., isolated from cyanobacterial aggregates in a eutrophic lake.</title>
        <authorList>
            <person name="Cai H."/>
        </authorList>
    </citation>
    <scope>NUCLEOTIDE SEQUENCE [LARGE SCALE GENOMIC DNA]</scope>
    <source>
        <strain evidence="3 4">TH167</strain>
    </source>
</reference>